<dbReference type="SUPFAM" id="SSF88713">
    <property type="entry name" value="Glycoside hydrolase/deacetylase"/>
    <property type="match status" value="1"/>
</dbReference>
<evidence type="ECO:0000313" key="9">
    <source>
        <dbReference type="EMBL" id="OMJ80769.1"/>
    </source>
</evidence>
<comment type="cofactor">
    <cofactor evidence="1">
        <name>Zn(2+)</name>
        <dbReference type="ChEBI" id="CHEBI:29105"/>
    </cofactor>
</comment>
<accession>A0A1R2BVB6</accession>
<evidence type="ECO:0000256" key="4">
    <source>
        <dbReference type="ARBA" id="ARBA00022801"/>
    </source>
</evidence>
<dbReference type="InterPro" id="IPR000602">
    <property type="entry name" value="Glyco_hydro_38_N"/>
</dbReference>
<keyword evidence="3" id="KW-0479">Metal-binding</keyword>
<dbReference type="EMBL" id="MPUH01000408">
    <property type="protein sequence ID" value="OMJ80769.1"/>
    <property type="molecule type" value="Genomic_DNA"/>
</dbReference>
<dbReference type="InterPro" id="IPR027291">
    <property type="entry name" value="Glyco_hydro_38_N_sf"/>
</dbReference>
<sequence length="942" mass="108925">MLVFLSTLLLGVIGKMNVYMVPHSHNDAGWLETAEWYYENKVQYTLDNMLDLLDIRDDVKFVWAEIYYLARYLSDFPNRKAQVIEFNKQGRFEIVGGGWVQHDEATVDFEMAIRQTEAGFEYISRELGINNVKIGWQLDPFGHSSLTAALFDKMGLEVLVFSRIEDSYRLQLQNSSNMEFIWKPQGLGSKKGVFTHVLNDHYYSPGFLTQLPWETQCYGELPANETGVLNCIQAVEEFVYETSYKYKTNHQLMLIGADFYFTDRNFTFQFMDLLARVSAQSTNMNIKIATASEYFDAVLASETSFEVFGGDLLPLVSPGYKGQTSYWWKPWTGFYSNKPHIKQVMYDTQKLARVAEIVKTGWRNEKIMAYELDMCTHHDAITGTMREPVYYDYLQRLENDQQMLLNQLGLDINSIMTKQSSSNSQLMVPYKVLFIINPLNWPVQKTLSFEASSEFVRIFDTTNQTIPSQTVPYLNNYKAYFVYTLQGLEIRTLFVSEYANQCSDCSTISQKNTNQVIGNQYITIGLDNGLLTSLKTQKNEFFIAGKIVRYDTYMSGCYTFVETEPAEIICTLEEFYHYTGPVVEVAESYFSHGKDTFIQRIIVDKISDNFIMTFYVYAERNDDIFYRFYQIYDRTGWFYTFNTANLQKRYFDFNTLNKTGHNYYPITGGLVVDLDKEFMYIMPTFALGAGMPFENVFELGLHRHPSYDDGLGVDYYSGDIFPVEHHWMIGFSSLDYNSIWSRFLEYRSSPIVFFNTLNDSLTLNFTLAAEYTSTPEYQPNYIFLNNFDCAYLSSLVSRNGSYVFRVLNKCDHQIKVDFKNEYHEINAGGLPLTEYKAFDESGKLELNTYNNSWKNVMEYPHSSETDGIRPYELKTYMVHATGVMSKDIMTEKINKGEDSAVMTVLALASVVGVMVAVGALIKYRKGKKFNEEKGLKGEFLEN</sequence>
<dbReference type="GO" id="GO:0006013">
    <property type="term" value="P:mannose metabolic process"/>
    <property type="evidence" value="ECO:0007669"/>
    <property type="project" value="InterPro"/>
</dbReference>
<dbReference type="Gene3D" id="2.70.98.30">
    <property type="entry name" value="Golgi alpha-mannosidase II, domain 4"/>
    <property type="match status" value="1"/>
</dbReference>
<proteinExistence type="inferred from homology"/>
<organism evidence="9 10">
    <name type="scientific">Stentor coeruleus</name>
    <dbReference type="NCBI Taxonomy" id="5963"/>
    <lineage>
        <taxon>Eukaryota</taxon>
        <taxon>Sar</taxon>
        <taxon>Alveolata</taxon>
        <taxon>Ciliophora</taxon>
        <taxon>Postciliodesmatophora</taxon>
        <taxon>Heterotrichea</taxon>
        <taxon>Heterotrichida</taxon>
        <taxon>Stentoridae</taxon>
        <taxon>Stentor</taxon>
    </lineage>
</organism>
<keyword evidence="6" id="KW-0326">Glycosidase</keyword>
<dbReference type="Gene3D" id="1.20.1270.50">
    <property type="entry name" value="Glycoside hydrolase family 38, central domain"/>
    <property type="match status" value="1"/>
</dbReference>
<dbReference type="InterPro" id="IPR011013">
    <property type="entry name" value="Gal_mutarotase_sf_dom"/>
</dbReference>
<evidence type="ECO:0000259" key="8">
    <source>
        <dbReference type="SMART" id="SM00872"/>
    </source>
</evidence>
<dbReference type="Gene3D" id="3.20.110.10">
    <property type="entry name" value="Glycoside hydrolase 38, N terminal domain"/>
    <property type="match status" value="1"/>
</dbReference>
<protein>
    <recommendedName>
        <fullName evidence="8">Glycoside hydrolase family 38 central domain-containing protein</fullName>
    </recommendedName>
</protein>
<name>A0A1R2BVB6_9CILI</name>
<keyword evidence="10" id="KW-1185">Reference proteome</keyword>
<evidence type="ECO:0000256" key="5">
    <source>
        <dbReference type="ARBA" id="ARBA00022833"/>
    </source>
</evidence>
<keyword evidence="7" id="KW-1133">Transmembrane helix</keyword>
<keyword evidence="5" id="KW-0862">Zinc</keyword>
<dbReference type="GO" id="GO:0004559">
    <property type="term" value="F:alpha-mannosidase activity"/>
    <property type="evidence" value="ECO:0007669"/>
    <property type="project" value="InterPro"/>
</dbReference>
<comment type="caution">
    <text evidence="9">The sequence shown here is derived from an EMBL/GenBank/DDBJ whole genome shotgun (WGS) entry which is preliminary data.</text>
</comment>
<dbReference type="PANTHER" id="PTHR11607">
    <property type="entry name" value="ALPHA-MANNOSIDASE"/>
    <property type="match status" value="1"/>
</dbReference>
<feature type="transmembrane region" description="Helical" evidence="7">
    <location>
        <begin position="900"/>
        <end position="921"/>
    </location>
</feature>
<dbReference type="InterPro" id="IPR037094">
    <property type="entry name" value="Glyco_hydro_38_cen_sf"/>
</dbReference>
<dbReference type="OrthoDB" id="441398at2759"/>
<dbReference type="GO" id="GO:0046872">
    <property type="term" value="F:metal ion binding"/>
    <property type="evidence" value="ECO:0007669"/>
    <property type="project" value="UniProtKB-KW"/>
</dbReference>
<feature type="domain" description="Glycoside hydrolase family 38 central" evidence="8">
    <location>
        <begin position="329"/>
        <end position="397"/>
    </location>
</feature>
<dbReference type="GO" id="GO:0030246">
    <property type="term" value="F:carbohydrate binding"/>
    <property type="evidence" value="ECO:0007669"/>
    <property type="project" value="InterPro"/>
</dbReference>
<dbReference type="Proteomes" id="UP000187209">
    <property type="component" value="Unassembled WGS sequence"/>
</dbReference>
<evidence type="ECO:0000256" key="1">
    <source>
        <dbReference type="ARBA" id="ARBA00001947"/>
    </source>
</evidence>
<dbReference type="SUPFAM" id="SSF88688">
    <property type="entry name" value="Families 57/38 glycoside transferase middle domain"/>
    <property type="match status" value="1"/>
</dbReference>
<dbReference type="AlphaFoldDB" id="A0A1R2BVB6"/>
<keyword evidence="4" id="KW-0378">Hydrolase</keyword>
<dbReference type="SMART" id="SM00872">
    <property type="entry name" value="Alpha-mann_mid"/>
    <property type="match status" value="1"/>
</dbReference>
<evidence type="ECO:0000256" key="6">
    <source>
        <dbReference type="ARBA" id="ARBA00023295"/>
    </source>
</evidence>
<keyword evidence="7" id="KW-0812">Transmembrane</keyword>
<dbReference type="InterPro" id="IPR050843">
    <property type="entry name" value="Glycosyl_Hydrlase_38"/>
</dbReference>
<dbReference type="InterPro" id="IPR011330">
    <property type="entry name" value="Glyco_hydro/deAcase_b/a-brl"/>
</dbReference>
<dbReference type="InterPro" id="IPR015341">
    <property type="entry name" value="Glyco_hydro_38_cen"/>
</dbReference>
<dbReference type="PANTHER" id="PTHR11607:SF3">
    <property type="entry name" value="LYSOSOMAL ALPHA-MANNOSIDASE"/>
    <property type="match status" value="1"/>
</dbReference>
<keyword evidence="7" id="KW-0472">Membrane</keyword>
<dbReference type="SUPFAM" id="SSF74650">
    <property type="entry name" value="Galactose mutarotase-like"/>
    <property type="match status" value="1"/>
</dbReference>
<evidence type="ECO:0000256" key="3">
    <source>
        <dbReference type="ARBA" id="ARBA00022723"/>
    </source>
</evidence>
<comment type="similarity">
    <text evidence="2">Belongs to the glycosyl hydrolase 38 family.</text>
</comment>
<evidence type="ECO:0000256" key="7">
    <source>
        <dbReference type="SAM" id="Phobius"/>
    </source>
</evidence>
<dbReference type="InterPro" id="IPR028995">
    <property type="entry name" value="Glyco_hydro_57/38_cen_sf"/>
</dbReference>
<dbReference type="GO" id="GO:0005764">
    <property type="term" value="C:lysosome"/>
    <property type="evidence" value="ECO:0007669"/>
    <property type="project" value="TreeGrafter"/>
</dbReference>
<evidence type="ECO:0000313" key="10">
    <source>
        <dbReference type="Proteomes" id="UP000187209"/>
    </source>
</evidence>
<reference evidence="9 10" key="1">
    <citation type="submission" date="2016-11" db="EMBL/GenBank/DDBJ databases">
        <title>The macronuclear genome of Stentor coeruleus: a giant cell with tiny introns.</title>
        <authorList>
            <person name="Slabodnick M."/>
            <person name="Ruby J.G."/>
            <person name="Reiff S.B."/>
            <person name="Swart E.C."/>
            <person name="Gosai S."/>
            <person name="Prabakaran S."/>
            <person name="Witkowska E."/>
            <person name="Larue G.E."/>
            <person name="Fisher S."/>
            <person name="Freeman R.M."/>
            <person name="Gunawardena J."/>
            <person name="Chu W."/>
            <person name="Stover N.A."/>
            <person name="Gregory B.D."/>
            <person name="Nowacki M."/>
            <person name="Derisi J."/>
            <person name="Roy S.W."/>
            <person name="Marshall W.F."/>
            <person name="Sood P."/>
        </authorList>
    </citation>
    <scope>NUCLEOTIDE SEQUENCE [LARGE SCALE GENOMIC DNA]</scope>
    <source>
        <strain evidence="9">WM001</strain>
    </source>
</reference>
<gene>
    <name evidence="9" type="ORF">SteCoe_18876</name>
</gene>
<evidence type="ECO:0000256" key="2">
    <source>
        <dbReference type="ARBA" id="ARBA00009792"/>
    </source>
</evidence>
<dbReference type="Pfam" id="PF01074">
    <property type="entry name" value="Glyco_hydro_38N"/>
    <property type="match status" value="1"/>
</dbReference>